<accession>A0ABR9K1F7</accession>
<dbReference type="InterPro" id="IPR024516">
    <property type="entry name" value="Mce_C"/>
</dbReference>
<feature type="domain" description="Mammalian cell entry C-terminal" evidence="3">
    <location>
        <begin position="137"/>
        <end position="290"/>
    </location>
</feature>
<evidence type="ECO:0000259" key="3">
    <source>
        <dbReference type="Pfam" id="PF11887"/>
    </source>
</evidence>
<feature type="domain" description="Mce/MlaD" evidence="2">
    <location>
        <begin position="47"/>
        <end position="122"/>
    </location>
</feature>
<keyword evidence="1" id="KW-0812">Transmembrane</keyword>
<protein>
    <submittedName>
        <fullName evidence="4">Phospholipid/cholesterol/gamma-HCH transport system substrate-binding protein</fullName>
    </submittedName>
</protein>
<name>A0ABR9K1F7_9ACTN</name>
<keyword evidence="1" id="KW-1133">Transmembrane helix</keyword>
<evidence type="ECO:0000313" key="5">
    <source>
        <dbReference type="Proteomes" id="UP000627838"/>
    </source>
</evidence>
<dbReference type="PANTHER" id="PTHR33371">
    <property type="entry name" value="INTERMEMBRANE PHOSPHOLIPID TRANSPORT SYSTEM BINDING PROTEIN MLAD-RELATED"/>
    <property type="match status" value="1"/>
</dbReference>
<dbReference type="EMBL" id="JADBDZ010000001">
    <property type="protein sequence ID" value="MBE1536678.1"/>
    <property type="molecule type" value="Genomic_DNA"/>
</dbReference>
<evidence type="ECO:0000259" key="2">
    <source>
        <dbReference type="Pfam" id="PF02470"/>
    </source>
</evidence>
<gene>
    <name evidence="4" type="ORF">H4W34_006511</name>
</gene>
<feature type="transmembrane region" description="Helical" evidence="1">
    <location>
        <begin position="20"/>
        <end position="39"/>
    </location>
</feature>
<dbReference type="Pfam" id="PF02470">
    <property type="entry name" value="MlaD"/>
    <property type="match status" value="1"/>
</dbReference>
<dbReference type="InterPro" id="IPR003399">
    <property type="entry name" value="Mce/MlaD"/>
</dbReference>
<dbReference type="InterPro" id="IPR005693">
    <property type="entry name" value="Mce"/>
</dbReference>
<reference evidence="4 5" key="1">
    <citation type="submission" date="2020-10" db="EMBL/GenBank/DDBJ databases">
        <title>Sequencing the genomes of 1000 actinobacteria strains.</title>
        <authorList>
            <person name="Klenk H.-P."/>
        </authorList>
    </citation>
    <scope>NUCLEOTIDE SEQUENCE [LARGE SCALE GENOMIC DNA]</scope>
    <source>
        <strain evidence="4 5">DSM 46744</strain>
    </source>
</reference>
<sequence>MNRWKGFFSRSFRDRDPVTIAVVTIPALAAVVLATYAYGSLGVLRGGYTVSGVFAGTGGIREGAEVRLAGVKVGEITGITPDFGRGHVVISWNVDAGVELGPRMHADIRLSNLLGGHFLRLSGPVVEPYLESRPDGGRRIPLERTSVPYSLSTALGSASDMAAKLDAESIDRLLTEAAKVELPDQKQMGRMLADLRKVSAGLNDAWPDVGALIEGGEKLTGTLAKKDEQLAQLLEYGESLLDELAQRRSELATVLGSGSRVVKSLDEVLTKHRKQLETVLDDFHLTMETMTGENLPSLNTAFAWFGPAFYGMSTSGSREGRWMEGGFVGFGPVQPGVVGPQPNFNPPNYPLVPTGQVDE</sequence>
<organism evidence="4 5">
    <name type="scientific">Actinomadura algeriensis</name>
    <dbReference type="NCBI Taxonomy" id="1679523"/>
    <lineage>
        <taxon>Bacteria</taxon>
        <taxon>Bacillati</taxon>
        <taxon>Actinomycetota</taxon>
        <taxon>Actinomycetes</taxon>
        <taxon>Streptosporangiales</taxon>
        <taxon>Thermomonosporaceae</taxon>
        <taxon>Actinomadura</taxon>
    </lineage>
</organism>
<dbReference type="InterPro" id="IPR052336">
    <property type="entry name" value="MlaD_Phospholipid_Transporter"/>
</dbReference>
<keyword evidence="5" id="KW-1185">Reference proteome</keyword>
<dbReference type="PANTHER" id="PTHR33371:SF18">
    <property type="entry name" value="MCE-FAMILY PROTEIN MCE3C"/>
    <property type="match status" value="1"/>
</dbReference>
<dbReference type="RefSeq" id="WP_192762684.1">
    <property type="nucleotide sequence ID" value="NZ_JADBDZ010000001.1"/>
</dbReference>
<evidence type="ECO:0000313" key="4">
    <source>
        <dbReference type="EMBL" id="MBE1536678.1"/>
    </source>
</evidence>
<evidence type="ECO:0000256" key="1">
    <source>
        <dbReference type="SAM" id="Phobius"/>
    </source>
</evidence>
<dbReference type="Proteomes" id="UP000627838">
    <property type="component" value="Unassembled WGS sequence"/>
</dbReference>
<dbReference type="Pfam" id="PF11887">
    <property type="entry name" value="Mce4_CUP1"/>
    <property type="match status" value="1"/>
</dbReference>
<proteinExistence type="predicted"/>
<comment type="caution">
    <text evidence="4">The sequence shown here is derived from an EMBL/GenBank/DDBJ whole genome shotgun (WGS) entry which is preliminary data.</text>
</comment>
<keyword evidence="1" id="KW-0472">Membrane</keyword>
<dbReference type="NCBIfam" id="TIGR00996">
    <property type="entry name" value="Mtu_fam_mce"/>
    <property type="match status" value="1"/>
</dbReference>